<keyword evidence="1" id="KW-1133">Transmembrane helix</keyword>
<feature type="transmembrane region" description="Helical" evidence="1">
    <location>
        <begin position="214"/>
        <end position="234"/>
    </location>
</feature>
<protein>
    <submittedName>
        <fullName evidence="2">Multidrug ABC transporter permease</fullName>
    </submittedName>
</protein>
<feature type="transmembrane region" description="Helical" evidence="1">
    <location>
        <begin position="51"/>
        <end position="72"/>
    </location>
</feature>
<evidence type="ECO:0000313" key="2">
    <source>
        <dbReference type="EMBL" id="BCZ47999.1"/>
    </source>
</evidence>
<feature type="transmembrane region" description="Helical" evidence="1">
    <location>
        <begin position="170"/>
        <end position="194"/>
    </location>
</feature>
<feature type="transmembrane region" description="Helical" evidence="1">
    <location>
        <begin position="109"/>
        <end position="128"/>
    </location>
</feature>
<name>A0ABM7T7M8_9CLOT</name>
<organism evidence="2 3">
    <name type="scientific">Clostridium gelidum</name>
    <dbReference type="NCBI Taxonomy" id="704125"/>
    <lineage>
        <taxon>Bacteria</taxon>
        <taxon>Bacillati</taxon>
        <taxon>Bacillota</taxon>
        <taxon>Clostridia</taxon>
        <taxon>Eubacteriales</taxon>
        <taxon>Clostridiaceae</taxon>
        <taxon>Clostridium</taxon>
    </lineage>
</organism>
<proteinExistence type="predicted"/>
<gene>
    <name evidence="2" type="ORF">psyc5s11_40660</name>
</gene>
<reference evidence="3" key="1">
    <citation type="submission" date="2021-07" db="EMBL/GenBank/DDBJ databases">
        <title>Complete genome sequencing of a Clostridium isolate.</title>
        <authorList>
            <person name="Ueki A."/>
            <person name="Tonouchi A."/>
        </authorList>
    </citation>
    <scope>NUCLEOTIDE SEQUENCE [LARGE SCALE GENOMIC DNA]</scope>
    <source>
        <strain evidence="3">C5S11</strain>
    </source>
</reference>
<dbReference type="EMBL" id="AP024849">
    <property type="protein sequence ID" value="BCZ47999.1"/>
    <property type="molecule type" value="Genomic_DNA"/>
</dbReference>
<dbReference type="Proteomes" id="UP000824633">
    <property type="component" value="Chromosome"/>
</dbReference>
<keyword evidence="3" id="KW-1185">Reference proteome</keyword>
<feature type="transmembrane region" description="Helical" evidence="1">
    <location>
        <begin position="20"/>
        <end position="39"/>
    </location>
</feature>
<dbReference type="CDD" id="cd21809">
    <property type="entry name" value="ABC-2_lan_permease-like"/>
    <property type="match status" value="1"/>
</dbReference>
<sequence length="239" mass="26750">MFLNALKAEQIKLHKCHIGIAFFIIPCISAILGTVNYVSNIDILDNEWYSLWTQHTLFFCYFCFPALIGMYCSYICRLEHMNNNWNSVLTAPVSFSSIYFSKFITIMKMLFLTQVFVGILFYISGKIVGLTSPVPSGMFLWLFFGFCASISIASVQLALSLIIRSFAVPIGISLLGGIMGIAVRAKGLGLYYPYSLFPIGMCSNNPESNLECSVISFMISCILFVIIFSGVSILKMKKR</sequence>
<feature type="transmembrane region" description="Helical" evidence="1">
    <location>
        <begin position="140"/>
        <end position="163"/>
    </location>
</feature>
<dbReference type="RefSeq" id="WP_224034299.1">
    <property type="nucleotide sequence ID" value="NZ_AP024849.1"/>
</dbReference>
<evidence type="ECO:0000256" key="1">
    <source>
        <dbReference type="SAM" id="Phobius"/>
    </source>
</evidence>
<dbReference type="Pfam" id="PF12730">
    <property type="entry name" value="ABC2_membrane_4"/>
    <property type="match status" value="1"/>
</dbReference>
<keyword evidence="1" id="KW-0812">Transmembrane</keyword>
<accession>A0ABM7T7M8</accession>
<evidence type="ECO:0000313" key="3">
    <source>
        <dbReference type="Proteomes" id="UP000824633"/>
    </source>
</evidence>
<keyword evidence="1" id="KW-0472">Membrane</keyword>